<name>A0ABY8QR62_9MICO</name>
<dbReference type="Gene3D" id="3.40.50.2300">
    <property type="match status" value="2"/>
</dbReference>
<keyword evidence="2 5" id="KW-0238">DNA-binding</keyword>
<evidence type="ECO:0000313" key="5">
    <source>
        <dbReference type="EMBL" id="WGW11482.1"/>
    </source>
</evidence>
<dbReference type="Gene3D" id="1.10.260.40">
    <property type="entry name" value="lambda repressor-like DNA-binding domains"/>
    <property type="match status" value="1"/>
</dbReference>
<feature type="domain" description="HTH lacI-type" evidence="4">
    <location>
        <begin position="6"/>
        <end position="60"/>
    </location>
</feature>
<dbReference type="PANTHER" id="PTHR30146">
    <property type="entry name" value="LACI-RELATED TRANSCRIPTIONAL REPRESSOR"/>
    <property type="match status" value="1"/>
</dbReference>
<dbReference type="SUPFAM" id="SSF53822">
    <property type="entry name" value="Periplasmic binding protein-like I"/>
    <property type="match status" value="1"/>
</dbReference>
<organism evidence="5 6">
    <name type="scientific">Saxibacter everestensis</name>
    <dbReference type="NCBI Taxonomy" id="2909229"/>
    <lineage>
        <taxon>Bacteria</taxon>
        <taxon>Bacillati</taxon>
        <taxon>Actinomycetota</taxon>
        <taxon>Actinomycetes</taxon>
        <taxon>Micrococcales</taxon>
        <taxon>Brevibacteriaceae</taxon>
        <taxon>Saxibacter</taxon>
    </lineage>
</organism>
<keyword evidence="1" id="KW-0805">Transcription regulation</keyword>
<keyword evidence="6" id="KW-1185">Reference proteome</keyword>
<evidence type="ECO:0000256" key="2">
    <source>
        <dbReference type="ARBA" id="ARBA00023125"/>
    </source>
</evidence>
<dbReference type="GO" id="GO:0003677">
    <property type="term" value="F:DNA binding"/>
    <property type="evidence" value="ECO:0007669"/>
    <property type="project" value="UniProtKB-KW"/>
</dbReference>
<keyword evidence="3" id="KW-0804">Transcription</keyword>
<gene>
    <name evidence="5" type="ORF">LWF01_15515</name>
</gene>
<dbReference type="InterPro" id="IPR000843">
    <property type="entry name" value="HTH_LacI"/>
</dbReference>
<proteinExistence type="predicted"/>
<reference evidence="5 6" key="1">
    <citation type="submission" date="2023-05" db="EMBL/GenBank/DDBJ databases">
        <title>Lithophilousrod everest ZFBP1038 complete genpme.</title>
        <authorList>
            <person name="Tian M."/>
        </authorList>
    </citation>
    <scope>NUCLEOTIDE SEQUENCE [LARGE SCALE GENOMIC DNA]</scope>
    <source>
        <strain evidence="5 6">ZFBP1038</strain>
    </source>
</reference>
<dbReference type="InterPro" id="IPR046335">
    <property type="entry name" value="LacI/GalR-like_sensor"/>
</dbReference>
<sequence>MRVRRVTIHDVAVEAGVSITTVSHSLNNKGTISEATRRRVVETALAMGYEADALARGLRSSKIGAIGLVLRPLDTLGTYRPEGVDYFMRLVGAAAVSALDRGLSLMPVRDLTEGRNPPLALSLDGYIVGDPIENDPVIDILLERDIPVVGIGRDVGRPDFRDWVGAEEAHDTERVLDLLWGKGARRIVLVRGTDANSWNIDTTEAYRAWTRKRGIPCVIESQPEAAGAEGGRNAAERLFSGPVAPDAAYCLTGRHASGLVAELQRRDIDVPADVQVVAGSDSEQSRDSVPPITALDLVPEEIAQAAVELLADRLEGSKLQAPMSVAPRLILRGSTR</sequence>
<dbReference type="Pfam" id="PF00356">
    <property type="entry name" value="LacI"/>
    <property type="match status" value="1"/>
</dbReference>
<protein>
    <submittedName>
        <fullName evidence="5">LacI family DNA-binding transcriptional regulator</fullName>
    </submittedName>
</protein>
<dbReference type="CDD" id="cd01392">
    <property type="entry name" value="HTH_LacI"/>
    <property type="match status" value="1"/>
</dbReference>
<evidence type="ECO:0000313" key="6">
    <source>
        <dbReference type="Proteomes" id="UP001209083"/>
    </source>
</evidence>
<evidence type="ECO:0000256" key="3">
    <source>
        <dbReference type="ARBA" id="ARBA00023163"/>
    </source>
</evidence>
<dbReference type="SUPFAM" id="SSF47413">
    <property type="entry name" value="lambda repressor-like DNA-binding domains"/>
    <property type="match status" value="1"/>
</dbReference>
<dbReference type="InterPro" id="IPR028082">
    <property type="entry name" value="Peripla_BP_I"/>
</dbReference>
<dbReference type="Pfam" id="PF13377">
    <property type="entry name" value="Peripla_BP_3"/>
    <property type="match status" value="1"/>
</dbReference>
<dbReference type="SMART" id="SM00354">
    <property type="entry name" value="HTH_LACI"/>
    <property type="match status" value="1"/>
</dbReference>
<dbReference type="InterPro" id="IPR010982">
    <property type="entry name" value="Lambda_DNA-bd_dom_sf"/>
</dbReference>
<evidence type="ECO:0000259" key="4">
    <source>
        <dbReference type="PROSITE" id="PS50932"/>
    </source>
</evidence>
<dbReference type="PANTHER" id="PTHR30146:SF153">
    <property type="entry name" value="LACTOSE OPERON REPRESSOR"/>
    <property type="match status" value="1"/>
</dbReference>
<dbReference type="EMBL" id="CP090958">
    <property type="protein sequence ID" value="WGW11482.1"/>
    <property type="molecule type" value="Genomic_DNA"/>
</dbReference>
<dbReference type="Proteomes" id="UP001209083">
    <property type="component" value="Chromosome"/>
</dbReference>
<dbReference type="RefSeq" id="WP_349638272.1">
    <property type="nucleotide sequence ID" value="NZ_CP090958.1"/>
</dbReference>
<dbReference type="PROSITE" id="PS50932">
    <property type="entry name" value="HTH_LACI_2"/>
    <property type="match status" value="1"/>
</dbReference>
<evidence type="ECO:0000256" key="1">
    <source>
        <dbReference type="ARBA" id="ARBA00023015"/>
    </source>
</evidence>
<accession>A0ABY8QR62</accession>